<dbReference type="Gene3D" id="1.10.10.10">
    <property type="entry name" value="Winged helix-like DNA-binding domain superfamily/Winged helix DNA-binding domain"/>
    <property type="match status" value="1"/>
</dbReference>
<dbReference type="InterPro" id="IPR016032">
    <property type="entry name" value="Sig_transdc_resp-reg_C-effctor"/>
</dbReference>
<organism evidence="3">
    <name type="scientific">Salmonella enterica subsp. enterica serovar Javiana</name>
    <dbReference type="NCBI Taxonomy" id="363569"/>
    <lineage>
        <taxon>Bacteria</taxon>
        <taxon>Pseudomonadati</taxon>
        <taxon>Pseudomonadota</taxon>
        <taxon>Gammaproteobacteria</taxon>
        <taxon>Enterobacterales</taxon>
        <taxon>Enterobacteriaceae</taxon>
        <taxon>Salmonella</taxon>
    </lineage>
</organism>
<evidence type="ECO:0000256" key="1">
    <source>
        <dbReference type="ARBA" id="ARBA00023125"/>
    </source>
</evidence>
<name>A0A602UY27_SALET</name>
<reference evidence="3" key="2">
    <citation type="submission" date="2018-07" db="EMBL/GenBank/DDBJ databases">
        <authorList>
            <consortium name="NCBI Pathogen Detection Project"/>
        </authorList>
    </citation>
    <scope>NUCLEOTIDE SEQUENCE</scope>
    <source>
        <strain evidence="3">13-0119</strain>
    </source>
</reference>
<dbReference type="SMART" id="SM00421">
    <property type="entry name" value="HTH_LUXR"/>
    <property type="match status" value="1"/>
</dbReference>
<dbReference type="EMBL" id="DAASMX010000030">
    <property type="protein sequence ID" value="HAE6182507.1"/>
    <property type="molecule type" value="Genomic_DNA"/>
</dbReference>
<accession>A0A602UY27</accession>
<reference evidence="3" key="1">
    <citation type="journal article" date="2018" name="Genome Biol.">
        <title>SKESA: strategic k-mer extension for scrupulous assemblies.</title>
        <authorList>
            <person name="Souvorov A."/>
            <person name="Agarwala R."/>
            <person name="Lipman D.J."/>
        </authorList>
    </citation>
    <scope>NUCLEOTIDE SEQUENCE</scope>
    <source>
        <strain evidence="3">13-0119</strain>
    </source>
</reference>
<dbReference type="PROSITE" id="PS50043">
    <property type="entry name" value="HTH_LUXR_2"/>
    <property type="match status" value="1"/>
</dbReference>
<comment type="caution">
    <text evidence="3">The sequence shown here is derived from an EMBL/GenBank/DDBJ whole genome shotgun (WGS) entry which is preliminary data.</text>
</comment>
<dbReference type="GO" id="GO:0003677">
    <property type="term" value="F:DNA binding"/>
    <property type="evidence" value="ECO:0007669"/>
    <property type="project" value="UniProtKB-KW"/>
</dbReference>
<dbReference type="AlphaFoldDB" id="A0A602UY27"/>
<keyword evidence="1" id="KW-0238">DNA-binding</keyword>
<protein>
    <submittedName>
        <fullName evidence="3">Helix-turn-helix transcriptional regulator</fullName>
    </submittedName>
</protein>
<sequence>MPSNKSVIVLAQSHFFVSGLKNLMADSSLQLQFLHAKTVEGILTLQKIPGVSMIMVASDSCNPAKRAQAQAQVRHLHWLMTCGRMSRTPCLLLPGDMSISVSGKTFLLTRGQMKYDLEILLCSILTHRELYLDSSSWSSLSERQKIILKGTLSGQKVEELAEQMNILPGTVLAHRDNLIKKLELRNSLELMSLNISYFSDIHGNRKNISTFAEI</sequence>
<gene>
    <name evidence="3" type="ORF">G4I81_003254</name>
</gene>
<dbReference type="RefSeq" id="WP_015405830.1">
    <property type="nucleotide sequence ID" value="NZ_CP154882.1"/>
</dbReference>
<dbReference type="PRINTS" id="PR00038">
    <property type="entry name" value="HTHLUXR"/>
</dbReference>
<evidence type="ECO:0000313" key="3">
    <source>
        <dbReference type="EMBL" id="HAE6182507.1"/>
    </source>
</evidence>
<dbReference type="GO" id="GO:0006355">
    <property type="term" value="P:regulation of DNA-templated transcription"/>
    <property type="evidence" value="ECO:0007669"/>
    <property type="project" value="InterPro"/>
</dbReference>
<evidence type="ECO:0000259" key="2">
    <source>
        <dbReference type="PROSITE" id="PS50043"/>
    </source>
</evidence>
<dbReference type="InterPro" id="IPR000792">
    <property type="entry name" value="Tscrpt_reg_LuxR_C"/>
</dbReference>
<proteinExistence type="predicted"/>
<feature type="domain" description="HTH luxR-type" evidence="2">
    <location>
        <begin position="133"/>
        <end position="198"/>
    </location>
</feature>
<dbReference type="Pfam" id="PF00196">
    <property type="entry name" value="GerE"/>
    <property type="match status" value="1"/>
</dbReference>
<dbReference type="SUPFAM" id="SSF46894">
    <property type="entry name" value="C-terminal effector domain of the bipartite response regulators"/>
    <property type="match status" value="1"/>
</dbReference>
<dbReference type="InterPro" id="IPR036388">
    <property type="entry name" value="WH-like_DNA-bd_sf"/>
</dbReference>